<proteinExistence type="predicted"/>
<reference evidence="2 3" key="1">
    <citation type="submission" date="2019-06" db="EMBL/GenBank/DDBJ databases">
        <title>Flavibacter putida gen. nov., sp. nov., a novel marine bacterium of the family Flavobacteriaceae isolated from coastal seawater.</title>
        <authorList>
            <person name="Feng X."/>
        </authorList>
    </citation>
    <scope>NUCLEOTIDE SEQUENCE [LARGE SCALE GENOMIC DNA]</scope>
    <source>
        <strain evidence="2 3">PLHSN227</strain>
    </source>
</reference>
<name>A0A507ZIR5_9FLAO</name>
<dbReference type="Gene3D" id="2.40.160.50">
    <property type="entry name" value="membrane protein fhac: a member of the omp85/tpsb transporter family"/>
    <property type="match status" value="1"/>
</dbReference>
<comment type="caution">
    <text evidence="2">The sequence shown here is derived from an EMBL/GenBank/DDBJ whole genome shotgun (WGS) entry which is preliminary data.</text>
</comment>
<organism evidence="2 3">
    <name type="scientific">Haloflavibacter putidus</name>
    <dbReference type="NCBI Taxonomy" id="2576776"/>
    <lineage>
        <taxon>Bacteria</taxon>
        <taxon>Pseudomonadati</taxon>
        <taxon>Bacteroidota</taxon>
        <taxon>Flavobacteriia</taxon>
        <taxon>Flavobacteriales</taxon>
        <taxon>Flavobacteriaceae</taxon>
        <taxon>Haloflavibacter</taxon>
    </lineage>
</organism>
<evidence type="ECO:0000259" key="1">
    <source>
        <dbReference type="Pfam" id="PF07244"/>
    </source>
</evidence>
<evidence type="ECO:0000313" key="2">
    <source>
        <dbReference type="EMBL" id="TQD34825.1"/>
    </source>
</evidence>
<dbReference type="OrthoDB" id="9811416at2"/>
<accession>A0A507ZIR5</accession>
<dbReference type="InterPro" id="IPR010827">
    <property type="entry name" value="BamA/TamA_POTRA"/>
</dbReference>
<sequence>MSYLKRFYLLLVFGCWFSAGWSQQLNLEISTNKKENQSVLDSVSYQKKHSNFKSITSTQEKLLQKLQKAGYISVKYSSVKKINDSTYFSKITLGKIYRDIKIYHTSEIDKNSVKKYLRKETDTSFVIKLNMVEKVLQELNSNLAEKGKPFNSLQLKNLQSKDSLLTANLTINQTKLRQIDNIIVKGYKKFPKSFLRHYLRIRKKEVFSKEKLTNKLKKLKNLRFATSYKEPEVLFTKDSTNIYLYLEKKDSNLFDGFLGFATNPKTNKLELNGYVNLSLVNNLNFGESLSLEYKNDAQERQHFYANLKLPFIFNSPFGLRFNLELYKQDSTYTTNAQKVAVDYQINPTTLTYAGYKAEKSNNLSNTTNLISATQDYNASFFTLGAEYRVLNADNQLTPIQTNLNLQVDIGQRETEGKNTNQVIAFFQGTHIFNLNRLNSIFIGNQTGYLNSDNYLENELFRFGGIKSLRGFEENSLRASFYTSFQTEYRYLLSPNLYAHSILDFAQTENGITKAKNTLYGIGIGLGLQTKAGLLRLNFANGKTESQNFEFRNSKIHLSLTAIF</sequence>
<dbReference type="GO" id="GO:0019867">
    <property type="term" value="C:outer membrane"/>
    <property type="evidence" value="ECO:0007669"/>
    <property type="project" value="InterPro"/>
</dbReference>
<keyword evidence="3" id="KW-1185">Reference proteome</keyword>
<feature type="domain" description="POTRA" evidence="1">
    <location>
        <begin position="179"/>
        <end position="236"/>
    </location>
</feature>
<evidence type="ECO:0000313" key="3">
    <source>
        <dbReference type="Proteomes" id="UP000317169"/>
    </source>
</evidence>
<dbReference type="EMBL" id="VIAR01000013">
    <property type="protein sequence ID" value="TQD34825.1"/>
    <property type="molecule type" value="Genomic_DNA"/>
</dbReference>
<protein>
    <recommendedName>
        <fullName evidence="1">POTRA domain-containing protein</fullName>
    </recommendedName>
</protein>
<gene>
    <name evidence="2" type="ORF">FKR84_11565</name>
</gene>
<dbReference type="AlphaFoldDB" id="A0A507ZIR5"/>
<dbReference type="Proteomes" id="UP000317169">
    <property type="component" value="Unassembled WGS sequence"/>
</dbReference>
<dbReference type="Pfam" id="PF07244">
    <property type="entry name" value="POTRA"/>
    <property type="match status" value="1"/>
</dbReference>
<dbReference type="RefSeq" id="WP_141422475.1">
    <property type="nucleotide sequence ID" value="NZ_VIAR01000013.1"/>
</dbReference>
<dbReference type="Gene3D" id="3.10.20.310">
    <property type="entry name" value="membrane protein fhac"/>
    <property type="match status" value="1"/>
</dbReference>